<evidence type="ECO:0000259" key="1">
    <source>
        <dbReference type="Pfam" id="PF13524"/>
    </source>
</evidence>
<name>A0A8J3CY39_9BACT</name>
<reference evidence="2" key="1">
    <citation type="journal article" date="2014" name="Int. J. Syst. Evol. Microbiol.">
        <title>Complete genome sequence of Corynebacterium casei LMG S-19264T (=DSM 44701T), isolated from a smear-ripened cheese.</title>
        <authorList>
            <consortium name="US DOE Joint Genome Institute (JGI-PGF)"/>
            <person name="Walter F."/>
            <person name="Albersmeier A."/>
            <person name="Kalinowski J."/>
            <person name="Ruckert C."/>
        </authorList>
    </citation>
    <scope>NUCLEOTIDE SEQUENCE</scope>
    <source>
        <strain evidence="2">KCTC 23224</strain>
    </source>
</reference>
<sequence length="340" mass="39415">MRLLKVIYIGQYSHGTTSRMRGEILKNLLCPESFRVIDTHVPFNKSNRFWRSIAFRFKFGIAVKKINDHVVKELSSEFVDLIWVDKATFLTENVIRLLRNHTKKLIHFTPDMMFYANKSQSFIRSLNYYDVLVTTKKKEVEMYHTYVDPKKVYLVTQGYDPSIHRSQQSFNEKSDSVVFIGLAEPSRAEIIQYLIGHRIDVQLAGFGWNSFLKRNKNSPYLAFHGTVVSGENYSKLISSAKFGLGLLSKRFPELHTTRTFEIPACGTALLTEQNEEIRGLFEENEVIYFNSKEDLVKRIQYFLKESNELENLTTNGMSRVKSSGYDYKSIISSILQYSGI</sequence>
<accession>A0A8J3CY39</accession>
<comment type="caution">
    <text evidence="2">The sequence shown here is derived from an EMBL/GenBank/DDBJ whole genome shotgun (WGS) entry which is preliminary data.</text>
</comment>
<dbReference type="EMBL" id="BMYF01000009">
    <property type="protein sequence ID" value="GHB37109.1"/>
    <property type="molecule type" value="Genomic_DNA"/>
</dbReference>
<dbReference type="Proteomes" id="UP000642809">
    <property type="component" value="Unassembled WGS sequence"/>
</dbReference>
<evidence type="ECO:0000313" key="3">
    <source>
        <dbReference type="Proteomes" id="UP000642809"/>
    </source>
</evidence>
<keyword evidence="3" id="KW-1185">Reference proteome</keyword>
<reference evidence="2" key="2">
    <citation type="submission" date="2020-09" db="EMBL/GenBank/DDBJ databases">
        <authorList>
            <person name="Sun Q."/>
            <person name="Kim S."/>
        </authorList>
    </citation>
    <scope>NUCLEOTIDE SEQUENCE</scope>
    <source>
        <strain evidence="2">KCTC 23224</strain>
    </source>
</reference>
<dbReference type="AlphaFoldDB" id="A0A8J3CY39"/>
<protein>
    <recommendedName>
        <fullName evidence="1">Spore protein YkvP/CgeB glycosyl transferase-like domain-containing protein</fullName>
    </recommendedName>
</protein>
<proteinExistence type="predicted"/>
<gene>
    <name evidence="2" type="ORF">GCM10008106_17990</name>
</gene>
<organism evidence="2 3">
    <name type="scientific">Mongoliitalea lutea</name>
    <dbReference type="NCBI Taxonomy" id="849756"/>
    <lineage>
        <taxon>Bacteria</taxon>
        <taxon>Pseudomonadati</taxon>
        <taxon>Bacteroidota</taxon>
        <taxon>Cytophagia</taxon>
        <taxon>Cytophagales</taxon>
        <taxon>Cyclobacteriaceae</taxon>
        <taxon>Mongoliitalea</taxon>
    </lineage>
</organism>
<feature type="domain" description="Spore protein YkvP/CgeB glycosyl transferase-like" evidence="1">
    <location>
        <begin position="198"/>
        <end position="335"/>
    </location>
</feature>
<dbReference type="Pfam" id="PF13524">
    <property type="entry name" value="Glyco_trans_1_2"/>
    <property type="match status" value="1"/>
</dbReference>
<dbReference type="SUPFAM" id="SSF53756">
    <property type="entry name" value="UDP-Glycosyltransferase/glycogen phosphorylase"/>
    <property type="match status" value="1"/>
</dbReference>
<dbReference type="InterPro" id="IPR055259">
    <property type="entry name" value="YkvP/CgeB_Glyco_trans-like"/>
</dbReference>
<evidence type="ECO:0000313" key="2">
    <source>
        <dbReference type="EMBL" id="GHB37109.1"/>
    </source>
</evidence>